<comment type="caution">
    <text evidence="2">The sequence shown here is derived from an EMBL/GenBank/DDBJ whole genome shotgun (WGS) entry which is preliminary data.</text>
</comment>
<feature type="transmembrane region" description="Helical" evidence="1">
    <location>
        <begin position="20"/>
        <end position="37"/>
    </location>
</feature>
<dbReference type="Proteomes" id="UP001597344">
    <property type="component" value="Unassembled WGS sequence"/>
</dbReference>
<dbReference type="PANTHER" id="PTHR30092:SF0">
    <property type="entry name" value="INNER MEMBRANE PROTEIN CRED"/>
    <property type="match status" value="1"/>
</dbReference>
<feature type="transmembrane region" description="Helical" evidence="1">
    <location>
        <begin position="344"/>
        <end position="363"/>
    </location>
</feature>
<feature type="transmembrane region" description="Helical" evidence="1">
    <location>
        <begin position="369"/>
        <end position="388"/>
    </location>
</feature>
<dbReference type="EMBL" id="JBHUHY010000007">
    <property type="protein sequence ID" value="MFD2187002.1"/>
    <property type="molecule type" value="Genomic_DNA"/>
</dbReference>
<feature type="transmembrane region" description="Helical" evidence="1">
    <location>
        <begin position="421"/>
        <end position="440"/>
    </location>
</feature>
<gene>
    <name evidence="2" type="primary">creD</name>
    <name evidence="2" type="ORF">ACFSJT_09375</name>
</gene>
<dbReference type="RefSeq" id="WP_378320001.1">
    <property type="nucleotide sequence ID" value="NZ_JBHUHY010000007.1"/>
</dbReference>
<feature type="transmembrane region" description="Helical" evidence="1">
    <location>
        <begin position="395"/>
        <end position="415"/>
    </location>
</feature>
<dbReference type="PIRSF" id="PIRSF004548">
    <property type="entry name" value="CreD"/>
    <property type="match status" value="1"/>
</dbReference>
<reference evidence="3" key="1">
    <citation type="journal article" date="2019" name="Int. J. Syst. Evol. Microbiol.">
        <title>The Global Catalogue of Microorganisms (GCM) 10K type strain sequencing project: providing services to taxonomists for standard genome sequencing and annotation.</title>
        <authorList>
            <consortium name="The Broad Institute Genomics Platform"/>
            <consortium name="The Broad Institute Genome Sequencing Center for Infectious Disease"/>
            <person name="Wu L."/>
            <person name="Ma J."/>
        </authorList>
    </citation>
    <scope>NUCLEOTIDE SEQUENCE [LARGE SCALE GENOMIC DNA]</scope>
    <source>
        <strain evidence="3">DT92</strain>
    </source>
</reference>
<evidence type="ECO:0000256" key="1">
    <source>
        <dbReference type="SAM" id="Phobius"/>
    </source>
</evidence>
<accession>A0ABW5AX08</accession>
<keyword evidence="3" id="KW-1185">Reference proteome</keyword>
<keyword evidence="1" id="KW-0472">Membrane</keyword>
<organism evidence="2 3">
    <name type="scientific">Aquimarina celericrescens</name>
    <dbReference type="NCBI Taxonomy" id="1964542"/>
    <lineage>
        <taxon>Bacteria</taxon>
        <taxon>Pseudomonadati</taxon>
        <taxon>Bacteroidota</taxon>
        <taxon>Flavobacteriia</taxon>
        <taxon>Flavobacteriales</taxon>
        <taxon>Flavobacteriaceae</taxon>
        <taxon>Aquimarina</taxon>
    </lineage>
</organism>
<keyword evidence="1" id="KW-1133">Transmembrane helix</keyword>
<feature type="transmembrane region" description="Helical" evidence="1">
    <location>
        <begin position="318"/>
        <end position="337"/>
    </location>
</feature>
<dbReference type="PANTHER" id="PTHR30092">
    <property type="entry name" value="INNER MEMBRANE PROTEIN CRED"/>
    <property type="match status" value="1"/>
</dbReference>
<sequence>MEKQKKSFGQWIKTSITIRMLMVGILILTLLIPLSYIKNLIQERAYRQEAVVKEINQKWGNEVLLYGPVLKIPYQIHSLNKSWDDKAKSYIEEDFITIKNAYFFPNTLDINANIESETLGRSIYESVVYTASMNIKGSFIAPNFQIEDIADEDVLWNKATILINSTNLKGIRSNLELQIGSNAYELQSRYTKNSYTNILETKLLKENSLPKENQVDFSMDLVINGSEQLRFIPVGRETNVSMTSNWASPSFNGNYLPDTKTKEITQNGFKANWKVLQINREFEQEFFGVLPEIHSSAFGVKLLIPVDEYQKSERASKYGYLVIALTFLVFFLIQTISKIHIHPFQYLMIGLALTMFYTLLISISEHSSFLYAYIIAGIAVVLLISMYSKAILKSFKFMGFVAASLAALYAFIFVIIQLENYALLVGSTGLFIILATIMMISRRIDWKND</sequence>
<proteinExistence type="predicted"/>
<keyword evidence="1" id="KW-0812">Transmembrane</keyword>
<dbReference type="NCBIfam" id="NF008712">
    <property type="entry name" value="PRK11715.1-1"/>
    <property type="match status" value="1"/>
</dbReference>
<dbReference type="Pfam" id="PF06123">
    <property type="entry name" value="CreD"/>
    <property type="match status" value="1"/>
</dbReference>
<evidence type="ECO:0000313" key="3">
    <source>
        <dbReference type="Proteomes" id="UP001597344"/>
    </source>
</evidence>
<evidence type="ECO:0000313" key="2">
    <source>
        <dbReference type="EMBL" id="MFD2187002.1"/>
    </source>
</evidence>
<name>A0ABW5AX08_9FLAO</name>
<dbReference type="InterPro" id="IPR010364">
    <property type="entry name" value="Uncharacterised_IM_CreD"/>
</dbReference>
<protein>
    <submittedName>
        <fullName evidence="2">Cell envelope integrity protein CreD</fullName>
    </submittedName>
</protein>